<evidence type="ECO:0000259" key="2">
    <source>
        <dbReference type="Pfam" id="PF25540"/>
    </source>
</evidence>
<dbReference type="Gene3D" id="3.40.140.10">
    <property type="entry name" value="Cytidine Deaminase, domain 2"/>
    <property type="match status" value="1"/>
</dbReference>
<proteinExistence type="predicted"/>
<dbReference type="PANTHER" id="PTHR37543:SF1">
    <property type="entry name" value="CCCH ZINC FINGER DNA BINDING PROTEIN (AFU_ORTHOLOGUE AFUA_5G12760)"/>
    <property type="match status" value="1"/>
</dbReference>
<accession>A0A178C503</accession>
<dbReference type="Proteomes" id="UP000185904">
    <property type="component" value="Unassembled WGS sequence"/>
</dbReference>
<evidence type="ECO:0000256" key="1">
    <source>
        <dbReference type="SAM" id="Coils"/>
    </source>
</evidence>
<dbReference type="GO" id="GO:0006139">
    <property type="term" value="P:nucleobase-containing compound metabolic process"/>
    <property type="evidence" value="ECO:0007669"/>
    <property type="project" value="UniProtKB-ARBA"/>
</dbReference>
<reference evidence="3 4" key="1">
    <citation type="submission" date="2016-03" db="EMBL/GenBank/DDBJ databases">
        <title>The draft genome sequence of Fonsecaea nubica causative agent of cutaneous subcutaneous infection in human host.</title>
        <authorList>
            <person name="Costa F."/>
            <person name="Sybren D.H."/>
            <person name="Raittz R.T."/>
            <person name="Weiss V.A."/>
            <person name="Leao A.C."/>
            <person name="Gomes R."/>
            <person name="De Souza E.M."/>
            <person name="Pedrosa F.O."/>
            <person name="Steffens M.B."/>
            <person name="Bombassaro A."/>
            <person name="Tadra-Sfeir M.Z."/>
            <person name="Moreno L.F."/>
            <person name="Najafzadeh M.J."/>
            <person name="Felipe M.S."/>
            <person name="Teixeira M."/>
            <person name="Sun J."/>
            <person name="Xi L."/>
            <person name="Castro M.A."/>
            <person name="Vicente V.A."/>
        </authorList>
    </citation>
    <scope>NUCLEOTIDE SEQUENCE [LARGE SCALE GENOMIC DNA]</scope>
    <source>
        <strain evidence="3 4">CBS 269.64</strain>
    </source>
</reference>
<dbReference type="EMBL" id="LVCJ01000121">
    <property type="protein sequence ID" value="OAL24033.1"/>
    <property type="molecule type" value="Genomic_DNA"/>
</dbReference>
<evidence type="ECO:0000313" key="4">
    <source>
        <dbReference type="Proteomes" id="UP000185904"/>
    </source>
</evidence>
<dbReference type="AlphaFoldDB" id="A0A178C503"/>
<feature type="domain" description="DUF7923" evidence="2">
    <location>
        <begin position="184"/>
        <end position="378"/>
    </location>
</feature>
<keyword evidence="1" id="KW-0175">Coiled coil</keyword>
<keyword evidence="4" id="KW-1185">Reference proteome</keyword>
<dbReference type="OrthoDB" id="2270193at2759"/>
<name>A0A178C503_9EURO</name>
<dbReference type="Pfam" id="PF25540">
    <property type="entry name" value="DUF7923"/>
    <property type="match status" value="1"/>
</dbReference>
<evidence type="ECO:0000313" key="3">
    <source>
        <dbReference type="EMBL" id="OAL24033.1"/>
    </source>
</evidence>
<dbReference type="SUPFAM" id="SSF53927">
    <property type="entry name" value="Cytidine deaminase-like"/>
    <property type="match status" value="1"/>
</dbReference>
<dbReference type="PANTHER" id="PTHR37543">
    <property type="entry name" value="CCCH ZINC FINGER DNA BINDING PROTEIN (AFU_ORTHOLOGUE AFUA_5G12760)"/>
    <property type="match status" value="1"/>
</dbReference>
<dbReference type="GeneID" id="34594166"/>
<dbReference type="InterPro" id="IPR057683">
    <property type="entry name" value="DUF7923"/>
</dbReference>
<gene>
    <name evidence="3" type="ORF">AYO20_10778</name>
</gene>
<dbReference type="InterPro" id="IPR016193">
    <property type="entry name" value="Cytidine_deaminase-like"/>
</dbReference>
<feature type="coiled-coil region" evidence="1">
    <location>
        <begin position="94"/>
        <end position="163"/>
    </location>
</feature>
<dbReference type="RefSeq" id="XP_022495002.1">
    <property type="nucleotide sequence ID" value="XM_022649034.1"/>
</dbReference>
<protein>
    <recommendedName>
        <fullName evidence="2">DUF7923 domain-containing protein</fullName>
    </recommendedName>
</protein>
<organism evidence="3 4">
    <name type="scientific">Fonsecaea nubica</name>
    <dbReference type="NCBI Taxonomy" id="856822"/>
    <lineage>
        <taxon>Eukaryota</taxon>
        <taxon>Fungi</taxon>
        <taxon>Dikarya</taxon>
        <taxon>Ascomycota</taxon>
        <taxon>Pezizomycotina</taxon>
        <taxon>Eurotiomycetes</taxon>
        <taxon>Chaetothyriomycetidae</taxon>
        <taxon>Chaetothyriales</taxon>
        <taxon>Herpotrichiellaceae</taxon>
        <taxon>Fonsecaea</taxon>
    </lineage>
</organism>
<sequence length="714" mass="77726">MPLLSWLSPFISKPDARDSKRVQTTTSLDPKPIEDMDFDTLADKVEALRAQLEYANELCAQANLQFDKYRIELYELRSSLDFERARGDEARRLLVEEQEKRVALQAQAKSLQTSLRNESVLAGQLQARLNTEMTSLKAMTKHARKLEERLVDMQLDLEYLRCTTNAETVRDPLVTLAQDSPLPAQPFVVVLVDGDAYSWARDICNQGIGQGGTSTTTCADATGPGAIAATRIRNEVIKYILNQNGTIPITSKVITRVFINFGGGVRQPRPRKSHTGVAVADFAVQFTEKIPLFDFFDAGRGKERADDKIRENFHLYLSTPNCHAIFVAACLDNGFARMLEQYSDHPVARQKIVLVSPGYVANEIQKLALKVVEWPSVFAVRSMPASAVVKHKKGTQKLQSQKARMQRSVSTPSIFSDETRSRLTSRLLDLVPVWSPNVGMSKASNSVGLRVQQVTGAGFVEHLDLAQMAGGGGGNDLGADPVPFAARAFWMRRAVAALADINDGSPCPFAAFGSVIVNHTASEKGSGGAGAGEIDHLGEEVCIGANSLVRDGNPTLHVANKARTPKGEIAAINNCSRILTDPDGPYKLSGPDAIKALGDLSLYTTAEACPMCSSAILYGGFREYIFSTSIPTLRSHGWPQIIIRSREIFSRSVGRLAAHRTRIIGDVLANETEALFKWQYKDGPCPGGCEKDGVGGGCVKSTNVNDDGTGKDEL</sequence>
<comment type="caution">
    <text evidence="3">The sequence shown here is derived from an EMBL/GenBank/DDBJ whole genome shotgun (WGS) entry which is preliminary data.</text>
</comment>
<dbReference type="GO" id="GO:0003824">
    <property type="term" value="F:catalytic activity"/>
    <property type="evidence" value="ECO:0007669"/>
    <property type="project" value="InterPro"/>
</dbReference>